<protein>
    <submittedName>
        <fullName evidence="1">Uncharacterized protein</fullName>
    </submittedName>
</protein>
<gene>
    <name evidence="1" type="ORF">EGYM00163_LOCUS49085</name>
</gene>
<dbReference type="AlphaFoldDB" id="A0A7S4GI14"/>
<organism evidence="1">
    <name type="scientific">Eutreptiella gymnastica</name>
    <dbReference type="NCBI Taxonomy" id="73025"/>
    <lineage>
        <taxon>Eukaryota</taxon>
        <taxon>Discoba</taxon>
        <taxon>Euglenozoa</taxon>
        <taxon>Euglenida</taxon>
        <taxon>Spirocuta</taxon>
        <taxon>Euglenophyceae</taxon>
        <taxon>Eutreptiales</taxon>
        <taxon>Eutreptiaceae</taxon>
        <taxon>Eutreptiella</taxon>
    </lineage>
</organism>
<proteinExistence type="predicted"/>
<reference evidence="1" key="1">
    <citation type="submission" date="2021-01" db="EMBL/GenBank/DDBJ databases">
        <authorList>
            <person name="Corre E."/>
            <person name="Pelletier E."/>
            <person name="Niang G."/>
            <person name="Scheremetjew M."/>
            <person name="Finn R."/>
            <person name="Kale V."/>
            <person name="Holt S."/>
            <person name="Cochrane G."/>
            <person name="Meng A."/>
            <person name="Brown T."/>
            <person name="Cohen L."/>
        </authorList>
    </citation>
    <scope>NUCLEOTIDE SEQUENCE</scope>
    <source>
        <strain evidence="1">CCMP1594</strain>
    </source>
</reference>
<sequence>MAAIERVEQQQLSQVQACINQPYFFYLDEEQQAVLHAVLKLAHSVNAFVDVFNLLFSLEPCVAFYSISSLDSVAIKLLFALCAWPSPAHQCLTITRPVHKLVCCNNSFEVILT</sequence>
<accession>A0A7S4GI14</accession>
<dbReference type="EMBL" id="HBJA01142371">
    <property type="protein sequence ID" value="CAE0837713.1"/>
    <property type="molecule type" value="Transcribed_RNA"/>
</dbReference>
<name>A0A7S4GI14_9EUGL</name>
<evidence type="ECO:0000313" key="1">
    <source>
        <dbReference type="EMBL" id="CAE0837713.1"/>
    </source>
</evidence>